<dbReference type="Proteomes" id="UP000643165">
    <property type="component" value="Unassembled WGS sequence"/>
</dbReference>
<sequence>MVRLRRVSEGRVQTVEEALAVLRGEFGCDDGSFLMQLRIDLEWDRAAFARLEAALRVVCERYDRREASDEWLTESCRSIPNWVAGHTAHPSFPRPQPESYYRDSLDRLRALAAWFLHGVPAEQA</sequence>
<organism evidence="1 2">
    <name type="scientific">Micromonospora lutea</name>
    <dbReference type="NCBI Taxonomy" id="419825"/>
    <lineage>
        <taxon>Bacteria</taxon>
        <taxon>Bacillati</taxon>
        <taxon>Actinomycetota</taxon>
        <taxon>Actinomycetes</taxon>
        <taxon>Micromonosporales</taxon>
        <taxon>Micromonosporaceae</taxon>
        <taxon>Micromonospora</taxon>
    </lineage>
</organism>
<protein>
    <recommendedName>
        <fullName evidence="3">CdiI immunity protein domain-containing protein</fullName>
    </recommendedName>
</protein>
<reference evidence="1 2" key="1">
    <citation type="submission" date="2021-01" db="EMBL/GenBank/DDBJ databases">
        <title>Whole genome shotgun sequence of Verrucosispora lutea NBRC 106530.</title>
        <authorList>
            <person name="Komaki H."/>
            <person name="Tamura T."/>
        </authorList>
    </citation>
    <scope>NUCLEOTIDE SEQUENCE [LARGE SCALE GENOMIC DNA]</scope>
    <source>
        <strain evidence="1 2">NBRC 106530</strain>
    </source>
</reference>
<evidence type="ECO:0000313" key="1">
    <source>
        <dbReference type="EMBL" id="GIJ24717.1"/>
    </source>
</evidence>
<evidence type="ECO:0008006" key="3">
    <source>
        <dbReference type="Google" id="ProtNLM"/>
    </source>
</evidence>
<dbReference type="EMBL" id="BOPB01000038">
    <property type="protein sequence ID" value="GIJ24717.1"/>
    <property type="molecule type" value="Genomic_DNA"/>
</dbReference>
<evidence type="ECO:0000313" key="2">
    <source>
        <dbReference type="Proteomes" id="UP000643165"/>
    </source>
</evidence>
<gene>
    <name evidence="1" type="ORF">Vlu01_53410</name>
</gene>
<comment type="caution">
    <text evidence="1">The sequence shown here is derived from an EMBL/GenBank/DDBJ whole genome shotgun (WGS) entry which is preliminary data.</text>
</comment>
<proteinExistence type="predicted"/>
<accession>A0ABQ4J3G2</accession>
<name>A0ABQ4J3G2_9ACTN</name>
<keyword evidence="2" id="KW-1185">Reference proteome</keyword>